<feature type="region of interest" description="Disordered" evidence="1">
    <location>
        <begin position="689"/>
        <end position="784"/>
    </location>
</feature>
<feature type="region of interest" description="Disordered" evidence="1">
    <location>
        <begin position="145"/>
        <end position="219"/>
    </location>
</feature>
<protein>
    <recommendedName>
        <fullName evidence="4">UBZ4-type domain-containing protein</fullName>
    </recommendedName>
</protein>
<feature type="region of interest" description="Disordered" evidence="1">
    <location>
        <begin position="549"/>
        <end position="582"/>
    </location>
</feature>
<gene>
    <name evidence="2" type="ORF">K7432_009920</name>
</gene>
<feature type="compositionally biased region" description="Polar residues" evidence="1">
    <location>
        <begin position="178"/>
        <end position="190"/>
    </location>
</feature>
<organism evidence="2 3">
    <name type="scientific">Basidiobolus ranarum</name>
    <dbReference type="NCBI Taxonomy" id="34480"/>
    <lineage>
        <taxon>Eukaryota</taxon>
        <taxon>Fungi</taxon>
        <taxon>Fungi incertae sedis</taxon>
        <taxon>Zoopagomycota</taxon>
        <taxon>Entomophthoromycotina</taxon>
        <taxon>Basidiobolomycetes</taxon>
        <taxon>Basidiobolales</taxon>
        <taxon>Basidiobolaceae</taxon>
        <taxon>Basidiobolus</taxon>
    </lineage>
</organism>
<feature type="compositionally biased region" description="Polar residues" evidence="1">
    <location>
        <begin position="268"/>
        <end position="289"/>
    </location>
</feature>
<accession>A0ABR2VWC0</accession>
<evidence type="ECO:0000313" key="3">
    <source>
        <dbReference type="Proteomes" id="UP001479436"/>
    </source>
</evidence>
<feature type="region of interest" description="Disordered" evidence="1">
    <location>
        <begin position="311"/>
        <end position="390"/>
    </location>
</feature>
<feature type="region of interest" description="Disordered" evidence="1">
    <location>
        <begin position="268"/>
        <end position="296"/>
    </location>
</feature>
<name>A0ABR2VWC0_9FUNG</name>
<dbReference type="EMBL" id="JASJQH010007521">
    <property type="protein sequence ID" value="KAK9707937.1"/>
    <property type="molecule type" value="Genomic_DNA"/>
</dbReference>
<feature type="compositionally biased region" description="Basic residues" evidence="1">
    <location>
        <begin position="9"/>
        <end position="19"/>
    </location>
</feature>
<reference evidence="2 3" key="1">
    <citation type="submission" date="2023-04" db="EMBL/GenBank/DDBJ databases">
        <title>Genome of Basidiobolus ranarum AG-B5.</title>
        <authorList>
            <person name="Stajich J.E."/>
            <person name="Carter-House D."/>
            <person name="Gryganskyi A."/>
        </authorList>
    </citation>
    <scope>NUCLEOTIDE SEQUENCE [LARGE SCALE GENOMIC DNA]</scope>
    <source>
        <strain evidence="2 3">AG-B5</strain>
    </source>
</reference>
<comment type="caution">
    <text evidence="2">The sequence shown here is derived from an EMBL/GenBank/DDBJ whole genome shotgun (WGS) entry which is preliminary data.</text>
</comment>
<sequence length="801" mass="88457">MPQNSGPKRLMRSQSKKIHSSVEEVPSDEERQVELAIALSLQEAENQERQNTPESSGIEHIIDISPRKQNDQVFYRETSYESVNCDGDILEFDLTELDDIQPQVKDMSDNNDMVSTPVRRACSASSLNTQTLRRFTSKLNLSTPTVHTSTLCTPHENRSPIQSTPSEAQPYELHNSDLKSTTSSSRTVSIFASPPLSPNLDADLHSSPKYSPGSKSSRIIADGDERSFNLQNNSPSPLFSRSSSRMVICSSPEEDSLNDFDVLPVKSTTHSPYKTNQYTSSPKFTTHTPSSRRDGKNLHFASSFAVSSPIRSGNPVDFPSLNPKFSPSSSPQSVKRQLYFDESETQSLTPTKRRPEFTRNLSSSDLLPKSPMYSPTKTRNRSEISRQTTTEEDDLVACPMCHNKFLKNIIEVHASDCNGPVASPTAECPATSTITNGQAENCERERQKSADLASAEKISNSLTKPRRSLGNHRKSAADVFLINTNSQGDDITGFSDEESRVFAPISTKRIQAAFPLSPTTFGLDDPFGSHVSSSQPKGKAKVIVKNPVSPPRMRSRSIKSKGVSENHNKVMGGVPNKLQPSRPGLIANTEPINISETSTSHLAPLLQHQPLDYSFDEYENGYVWEGESSDHVNSSGGGFGINRNTPAQETSVNIDSEDDGYSSPLEGFTNLHEHKNDPELMKYMSQFEPSARRRAARMAKEAQADGQLPSRTSATDRRTSFQGRKNKWSGRKRWKSSKKKGVGASKTPNRRPNAGTAPSSLATTHSGRIPQHNHYNDEPGFGSEGFRWETRGVAAYAGWRL</sequence>
<dbReference type="Proteomes" id="UP001479436">
    <property type="component" value="Unassembled WGS sequence"/>
</dbReference>
<proteinExistence type="predicted"/>
<feature type="region of interest" description="Disordered" evidence="1">
    <location>
        <begin position="651"/>
        <end position="672"/>
    </location>
</feature>
<feature type="compositionally biased region" description="Polar residues" evidence="1">
    <location>
        <begin position="323"/>
        <end position="335"/>
    </location>
</feature>
<feature type="compositionally biased region" description="Polar residues" evidence="1">
    <location>
        <begin position="756"/>
        <end position="766"/>
    </location>
</feature>
<evidence type="ECO:0008006" key="4">
    <source>
        <dbReference type="Google" id="ProtNLM"/>
    </source>
</evidence>
<feature type="region of interest" description="Disordered" evidence="1">
    <location>
        <begin position="1"/>
        <end position="31"/>
    </location>
</feature>
<feature type="compositionally biased region" description="Low complexity" evidence="1">
    <location>
        <begin position="207"/>
        <end position="217"/>
    </location>
</feature>
<feature type="compositionally biased region" description="Basic residues" evidence="1">
    <location>
        <begin position="724"/>
        <end position="741"/>
    </location>
</feature>
<evidence type="ECO:0000313" key="2">
    <source>
        <dbReference type="EMBL" id="KAK9707937.1"/>
    </source>
</evidence>
<keyword evidence="3" id="KW-1185">Reference proteome</keyword>
<evidence type="ECO:0000256" key="1">
    <source>
        <dbReference type="SAM" id="MobiDB-lite"/>
    </source>
</evidence>